<keyword evidence="10" id="KW-0325">Glycoprotein</keyword>
<dbReference type="PANTHER" id="PTHR42643">
    <property type="entry name" value="IONOTROPIC RECEPTOR 20A-RELATED"/>
    <property type="match status" value="1"/>
</dbReference>
<evidence type="ECO:0000256" key="6">
    <source>
        <dbReference type="ARBA" id="ARBA00022989"/>
    </source>
</evidence>
<evidence type="ECO:0000256" key="4">
    <source>
        <dbReference type="ARBA" id="ARBA00022475"/>
    </source>
</evidence>
<evidence type="ECO:0000256" key="11">
    <source>
        <dbReference type="ARBA" id="ARBA00023286"/>
    </source>
</evidence>
<dbReference type="GO" id="GO:0005886">
    <property type="term" value="C:plasma membrane"/>
    <property type="evidence" value="ECO:0007669"/>
    <property type="project" value="UniProtKB-SubCell"/>
</dbReference>
<keyword evidence="12" id="KW-0407">Ion channel</keyword>
<dbReference type="SUPFAM" id="SSF53850">
    <property type="entry name" value="Periplasmic binding protein-like II"/>
    <property type="match status" value="1"/>
</dbReference>
<keyword evidence="6 14" id="KW-1133">Transmembrane helix</keyword>
<name>A0AAE1NZ59_9EUCA</name>
<dbReference type="InterPro" id="IPR019594">
    <property type="entry name" value="Glu/Gly-bd"/>
</dbReference>
<feature type="compositionally biased region" description="Low complexity" evidence="13">
    <location>
        <begin position="133"/>
        <end position="160"/>
    </location>
</feature>
<feature type="transmembrane region" description="Helical" evidence="14">
    <location>
        <begin position="462"/>
        <end position="480"/>
    </location>
</feature>
<accession>A0AAE1NZ59</accession>
<keyword evidence="5 14" id="KW-0812">Transmembrane</keyword>
<dbReference type="Proteomes" id="UP001292094">
    <property type="component" value="Unassembled WGS sequence"/>
</dbReference>
<feature type="region of interest" description="Disordered" evidence="13">
    <location>
        <begin position="15"/>
        <end position="34"/>
    </location>
</feature>
<comment type="subcellular location">
    <subcellularLocation>
        <location evidence="1">Cell membrane</location>
        <topology evidence="1">Multi-pass membrane protein</topology>
    </subcellularLocation>
</comment>
<keyword evidence="11" id="KW-1071">Ligand-gated ion channel</keyword>
<evidence type="ECO:0000313" key="16">
    <source>
        <dbReference type="EMBL" id="KAK4297655.1"/>
    </source>
</evidence>
<gene>
    <name evidence="16" type="ORF">Pmani_029943</name>
</gene>
<dbReference type="Gene3D" id="3.40.190.10">
    <property type="entry name" value="Periplasmic binding protein-like II"/>
    <property type="match status" value="1"/>
</dbReference>
<evidence type="ECO:0000256" key="10">
    <source>
        <dbReference type="ARBA" id="ARBA00023180"/>
    </source>
</evidence>
<sequence length="766" mass="85333">MLRVKVDAFYDNSSTTANTTYPHNTHSSISTSTTNISQPLDSIYKSPSKDKVRIRYKPLWSRYKISNTNDTSPQPLDSILKEDMGTAYKPLWPRISSAFRITSINNSTARQTPRATPRPSYYPLLAPNDPISHYSVSSGVTTTTTTTTTPPSTPGDGSTSSHHHHHHQTSSDFLFIAVCSSPTQSPWVVEVDDETPWEEVGRRVAWKGGRGCQSYLLLLLPPHTHQHPPKPPNLLLSLTNSPTSPWDPKGRYLLVGLVKGQLEELTRTFKGRKTQHLVGLVKSESDGEWEVYMNQLYWGPGVSRVATWRKGRFTSSRTFFPEKTANLQGATLNVVTFEYRPSTIYYRTANNSVAFHYGRDVEMVKAVAPVLNFTANFIEPPNGEKWGTLRDDGTWSGVVGSLARGEADLAIANLFVSSMLGRDLYQGYSTLYDSEEVKFLIRTEPPLPRWQSLWLPFNRDTWLAMLLGLLILAPVTYLIVRAANDGTGGNGQQELGEPGTLRSMLGVYMFTISLHLQEPHPAAPHTHTSRLLVAFLLLYTLVLTRSYSCNLTAFLTIARQPKGIETLLELHEANVLLYENSYFIRDQLKTSPTQYLRDLADRHTLVKNIGEASPGVKKGLGVFITNIGNMNFFFNTIVAPSSGGYGARMIKESLVSYSLAMGTPSQSPLKDHLDQAISKAYEAGLSKYWKQRSYVLYRKNKRELGVGDDAALVDALIGDATASTQLAVLSLDHLQSAFYILGFFYLFAALMFAAEVVLHRCGFLHG</sequence>
<comment type="similarity">
    <text evidence="2">Belongs to the glutamate-gated ion channel (TC 1.A.10.1) family.</text>
</comment>
<evidence type="ECO:0000256" key="7">
    <source>
        <dbReference type="ARBA" id="ARBA00023065"/>
    </source>
</evidence>
<evidence type="ECO:0000256" key="1">
    <source>
        <dbReference type="ARBA" id="ARBA00004651"/>
    </source>
</evidence>
<keyword evidence="7" id="KW-0406">Ion transport</keyword>
<evidence type="ECO:0000256" key="3">
    <source>
        <dbReference type="ARBA" id="ARBA00022448"/>
    </source>
</evidence>
<keyword evidence="17" id="KW-1185">Reference proteome</keyword>
<evidence type="ECO:0000256" key="12">
    <source>
        <dbReference type="ARBA" id="ARBA00023303"/>
    </source>
</evidence>
<dbReference type="SMART" id="SM00918">
    <property type="entry name" value="Lig_chan-Glu_bd"/>
    <property type="match status" value="1"/>
</dbReference>
<dbReference type="PANTHER" id="PTHR42643:SF24">
    <property type="entry name" value="IONOTROPIC RECEPTOR 60A"/>
    <property type="match status" value="1"/>
</dbReference>
<dbReference type="Pfam" id="PF10613">
    <property type="entry name" value="Lig_chan-Glu_bd"/>
    <property type="match status" value="1"/>
</dbReference>
<evidence type="ECO:0000256" key="8">
    <source>
        <dbReference type="ARBA" id="ARBA00023136"/>
    </source>
</evidence>
<dbReference type="AlphaFoldDB" id="A0AAE1NZ59"/>
<dbReference type="Gene3D" id="1.10.287.70">
    <property type="match status" value="1"/>
</dbReference>
<evidence type="ECO:0000259" key="15">
    <source>
        <dbReference type="SMART" id="SM00918"/>
    </source>
</evidence>
<keyword evidence="4" id="KW-1003">Cell membrane</keyword>
<keyword evidence="3" id="KW-0813">Transport</keyword>
<dbReference type="InterPro" id="IPR052192">
    <property type="entry name" value="Insect_Ionotropic_Sensory_Rcpt"/>
</dbReference>
<evidence type="ECO:0000256" key="5">
    <source>
        <dbReference type="ARBA" id="ARBA00022692"/>
    </source>
</evidence>
<protein>
    <recommendedName>
        <fullName evidence="15">Ionotropic glutamate receptor L-glutamate and glycine-binding domain-containing protein</fullName>
    </recommendedName>
</protein>
<dbReference type="Pfam" id="PF00060">
    <property type="entry name" value="Lig_chan"/>
    <property type="match status" value="1"/>
</dbReference>
<feature type="region of interest" description="Disordered" evidence="13">
    <location>
        <begin position="133"/>
        <end position="166"/>
    </location>
</feature>
<organism evidence="16 17">
    <name type="scientific">Petrolisthes manimaculis</name>
    <dbReference type="NCBI Taxonomy" id="1843537"/>
    <lineage>
        <taxon>Eukaryota</taxon>
        <taxon>Metazoa</taxon>
        <taxon>Ecdysozoa</taxon>
        <taxon>Arthropoda</taxon>
        <taxon>Crustacea</taxon>
        <taxon>Multicrustacea</taxon>
        <taxon>Malacostraca</taxon>
        <taxon>Eumalacostraca</taxon>
        <taxon>Eucarida</taxon>
        <taxon>Decapoda</taxon>
        <taxon>Pleocyemata</taxon>
        <taxon>Anomura</taxon>
        <taxon>Galatheoidea</taxon>
        <taxon>Porcellanidae</taxon>
        <taxon>Petrolisthes</taxon>
    </lineage>
</organism>
<feature type="domain" description="Ionotropic glutamate receptor L-glutamate and glycine-binding" evidence="15">
    <location>
        <begin position="342"/>
        <end position="404"/>
    </location>
</feature>
<feature type="transmembrane region" description="Helical" evidence="14">
    <location>
        <begin position="737"/>
        <end position="758"/>
    </location>
</feature>
<dbReference type="EMBL" id="JAWZYT010003594">
    <property type="protein sequence ID" value="KAK4297655.1"/>
    <property type="molecule type" value="Genomic_DNA"/>
</dbReference>
<reference evidence="16" key="1">
    <citation type="submission" date="2023-11" db="EMBL/GenBank/DDBJ databases">
        <title>Genome assemblies of two species of porcelain crab, Petrolisthes cinctipes and Petrolisthes manimaculis (Anomura: Porcellanidae).</title>
        <authorList>
            <person name="Angst P."/>
        </authorList>
    </citation>
    <scope>NUCLEOTIDE SEQUENCE</scope>
    <source>
        <strain evidence="16">PB745_02</strain>
        <tissue evidence="16">Gill</tissue>
    </source>
</reference>
<keyword evidence="9" id="KW-0675">Receptor</keyword>
<evidence type="ECO:0000313" key="17">
    <source>
        <dbReference type="Proteomes" id="UP001292094"/>
    </source>
</evidence>
<evidence type="ECO:0000256" key="2">
    <source>
        <dbReference type="ARBA" id="ARBA00008685"/>
    </source>
</evidence>
<proteinExistence type="inferred from homology"/>
<keyword evidence="8 14" id="KW-0472">Membrane</keyword>
<dbReference type="GO" id="GO:0050906">
    <property type="term" value="P:detection of stimulus involved in sensory perception"/>
    <property type="evidence" value="ECO:0007669"/>
    <property type="project" value="UniProtKB-ARBA"/>
</dbReference>
<evidence type="ECO:0000256" key="9">
    <source>
        <dbReference type="ARBA" id="ARBA00023170"/>
    </source>
</evidence>
<comment type="caution">
    <text evidence="16">The sequence shown here is derived from an EMBL/GenBank/DDBJ whole genome shotgun (WGS) entry which is preliminary data.</text>
</comment>
<feature type="compositionally biased region" description="Low complexity" evidence="13">
    <location>
        <begin position="23"/>
        <end position="34"/>
    </location>
</feature>
<dbReference type="GO" id="GO:0015276">
    <property type="term" value="F:ligand-gated monoatomic ion channel activity"/>
    <property type="evidence" value="ECO:0007669"/>
    <property type="project" value="InterPro"/>
</dbReference>
<evidence type="ECO:0000256" key="14">
    <source>
        <dbReference type="SAM" id="Phobius"/>
    </source>
</evidence>
<dbReference type="InterPro" id="IPR001320">
    <property type="entry name" value="Iontro_rcpt_C"/>
</dbReference>
<evidence type="ECO:0000256" key="13">
    <source>
        <dbReference type="SAM" id="MobiDB-lite"/>
    </source>
</evidence>